<dbReference type="EMBL" id="JACEQY010000072">
    <property type="protein sequence ID" value="MBA4866726.1"/>
    <property type="molecule type" value="Genomic_DNA"/>
</dbReference>
<dbReference type="RefSeq" id="WP_181868115.1">
    <property type="nucleotide sequence ID" value="NZ_JACEQY010000072.1"/>
</dbReference>
<evidence type="ECO:0000256" key="3">
    <source>
        <dbReference type="ARBA" id="ARBA00023172"/>
    </source>
</evidence>
<accession>A0A7W2D8S8</accession>
<evidence type="ECO:0000256" key="2">
    <source>
        <dbReference type="ARBA" id="ARBA00023125"/>
    </source>
</evidence>
<evidence type="ECO:0000256" key="1">
    <source>
        <dbReference type="ARBA" id="ARBA00022578"/>
    </source>
</evidence>
<dbReference type="PANTHER" id="PTHR35528:SF3">
    <property type="entry name" value="BLL1675 PROTEIN"/>
    <property type="match status" value="1"/>
</dbReference>
<dbReference type="InterPro" id="IPR052183">
    <property type="entry name" value="IS_Transposase"/>
</dbReference>
<evidence type="ECO:0000313" key="5">
    <source>
        <dbReference type="EMBL" id="MBA4866726.1"/>
    </source>
</evidence>
<gene>
    <name evidence="5" type="ORF">H1V43_36610</name>
</gene>
<dbReference type="GO" id="GO:0006310">
    <property type="term" value="P:DNA recombination"/>
    <property type="evidence" value="ECO:0007669"/>
    <property type="project" value="UniProtKB-KW"/>
</dbReference>
<dbReference type="Proteomes" id="UP000586976">
    <property type="component" value="Unassembled WGS sequence"/>
</dbReference>
<proteinExistence type="predicted"/>
<dbReference type="InterPro" id="IPR047930">
    <property type="entry name" value="Transpos_IS6"/>
</dbReference>
<dbReference type="InterPro" id="IPR012337">
    <property type="entry name" value="RNaseH-like_sf"/>
</dbReference>
<dbReference type="PANTHER" id="PTHR35528">
    <property type="entry name" value="BLL1675 PROTEIN"/>
    <property type="match status" value="1"/>
</dbReference>
<dbReference type="SUPFAM" id="SSF53098">
    <property type="entry name" value="Ribonuclease H-like"/>
    <property type="match status" value="1"/>
</dbReference>
<reference evidence="5 6" key="1">
    <citation type="submission" date="2020-07" db="EMBL/GenBank/DDBJ databases">
        <title>Streptomyces isolated from Indian soil.</title>
        <authorList>
            <person name="Mandal S."/>
            <person name="Maiti P.K."/>
        </authorList>
    </citation>
    <scope>NUCLEOTIDE SEQUENCE [LARGE SCALE GENOMIC DNA]</scope>
    <source>
        <strain evidence="5 6">PSKA54</strain>
    </source>
</reference>
<dbReference type="GO" id="GO:0032196">
    <property type="term" value="P:transposition"/>
    <property type="evidence" value="ECO:0007669"/>
    <property type="project" value="UniProtKB-KW"/>
</dbReference>
<name>A0A7W2D8S8_9ACTN</name>
<keyword evidence="1" id="KW-0815">Transposition</keyword>
<sequence>MVSTPPSYKGHRYPVEVISHCVWLYHRFPLRFREVEELMLERGLVVSYETVRRWCAKFGQTYANALRRRQPRPGDKWHLDEVFIKINGQTHYLWRAVDQDGNVLDILVQNRRDKAAARRFFRRLLKRTSAVPRVMVTDKLRAYGAAHREVMPSVEHRQSKYLNNRAENSHQPTRQRERAMKGFRSTGGAQRFLSAFSGISPHLRPRRHLMTAPDYRAEMAIRFAIWGHITGVAGLPTTS</sequence>
<keyword evidence="2" id="KW-0238">DNA-binding</keyword>
<evidence type="ECO:0000259" key="4">
    <source>
        <dbReference type="Pfam" id="PF13610"/>
    </source>
</evidence>
<comment type="caution">
    <text evidence="5">The sequence shown here is derived from an EMBL/GenBank/DDBJ whole genome shotgun (WGS) entry which is preliminary data.</text>
</comment>
<evidence type="ECO:0000313" key="6">
    <source>
        <dbReference type="Proteomes" id="UP000586976"/>
    </source>
</evidence>
<dbReference type="AlphaFoldDB" id="A0A7W2D8S8"/>
<dbReference type="NCBIfam" id="NF033587">
    <property type="entry name" value="transpos_IS6"/>
    <property type="match status" value="1"/>
</dbReference>
<dbReference type="Pfam" id="PF13610">
    <property type="entry name" value="DDE_Tnp_IS240"/>
    <property type="match status" value="1"/>
</dbReference>
<dbReference type="GO" id="GO:0003677">
    <property type="term" value="F:DNA binding"/>
    <property type="evidence" value="ECO:0007669"/>
    <property type="project" value="UniProtKB-KW"/>
</dbReference>
<keyword evidence="3" id="KW-0233">DNA recombination</keyword>
<protein>
    <submittedName>
        <fullName evidence="5">IS6 family transposase</fullName>
    </submittedName>
</protein>
<dbReference type="InterPro" id="IPR032874">
    <property type="entry name" value="DDE_dom"/>
</dbReference>
<feature type="domain" description="DDE" evidence="4">
    <location>
        <begin position="75"/>
        <end position="200"/>
    </location>
</feature>
<organism evidence="5 6">
    <name type="scientific">Streptomyces himalayensis subsp. aureolus</name>
    <dbReference type="NCBI Taxonomy" id="2758039"/>
    <lineage>
        <taxon>Bacteria</taxon>
        <taxon>Bacillati</taxon>
        <taxon>Actinomycetota</taxon>
        <taxon>Actinomycetes</taxon>
        <taxon>Kitasatosporales</taxon>
        <taxon>Streptomycetaceae</taxon>
        <taxon>Streptomyces</taxon>
        <taxon>Streptomyces himalayensis</taxon>
    </lineage>
</organism>
<keyword evidence="6" id="KW-1185">Reference proteome</keyword>